<keyword evidence="4" id="KW-0238">DNA-binding</keyword>
<dbReference type="InterPro" id="IPR026881">
    <property type="entry name" value="WYL_dom"/>
</dbReference>
<organism evidence="4 5">
    <name type="scientific">Deinobacterium chartae</name>
    <dbReference type="NCBI Taxonomy" id="521158"/>
    <lineage>
        <taxon>Bacteria</taxon>
        <taxon>Thermotogati</taxon>
        <taxon>Deinococcota</taxon>
        <taxon>Deinococci</taxon>
        <taxon>Deinococcales</taxon>
        <taxon>Deinococcaceae</taxon>
        <taxon>Deinobacterium</taxon>
    </lineage>
</organism>
<dbReference type="AlphaFoldDB" id="A0A841HVF1"/>
<dbReference type="InterPro" id="IPR013196">
    <property type="entry name" value="HTH_11"/>
</dbReference>
<protein>
    <submittedName>
        <fullName evidence="4">Putative DNA-binding transcriptional regulator YafY</fullName>
    </submittedName>
</protein>
<evidence type="ECO:0000313" key="5">
    <source>
        <dbReference type="Proteomes" id="UP000569951"/>
    </source>
</evidence>
<keyword evidence="2" id="KW-0804">Transcription</keyword>
<dbReference type="RefSeq" id="WP_183983607.1">
    <property type="nucleotide sequence ID" value="NZ_JACHHG010000001.1"/>
</dbReference>
<accession>A0A841HVF1</accession>
<dbReference type="InterPro" id="IPR057727">
    <property type="entry name" value="WCX_dom"/>
</dbReference>
<evidence type="ECO:0000256" key="1">
    <source>
        <dbReference type="ARBA" id="ARBA00023015"/>
    </source>
</evidence>
<comment type="caution">
    <text evidence="4">The sequence shown here is derived from an EMBL/GenBank/DDBJ whole genome shotgun (WGS) entry which is preliminary data.</text>
</comment>
<dbReference type="Proteomes" id="UP000569951">
    <property type="component" value="Unassembled WGS sequence"/>
</dbReference>
<evidence type="ECO:0000259" key="3">
    <source>
        <dbReference type="PROSITE" id="PS51000"/>
    </source>
</evidence>
<sequence length="321" mass="35826">MYDPSMRVLTVLEILQTRERISGRELAARLEVNVRTVQRYIARLQDLGVPVESIRGPGGAYRLRPGFRLPPMMFGTEEALALVLGLDALSHLGLAQIAPATSGVRAKLERVLPAAVSEQVRALRAALELDAPQWTAPTDVALVTTLALAVHARRRVRLNYRARGQAESLRTVEPLGLLQYEGRWLLAARCLLRGDLRSFRVDRVHTAEMLNENFEPPVNFRLREYLYRSLAFAPEGWQVEVWLDAPISKLEYFLPRGRALLEPEGDGTRLRCGASDLEGFAARLLQIGCRLEVRRPTELITAFEALSRRALEVAASAAVST</sequence>
<dbReference type="SUPFAM" id="SSF46785">
    <property type="entry name" value="Winged helix' DNA-binding domain"/>
    <property type="match status" value="1"/>
</dbReference>
<reference evidence="4 5" key="1">
    <citation type="submission" date="2020-08" db="EMBL/GenBank/DDBJ databases">
        <title>Genomic Encyclopedia of Type Strains, Phase IV (KMG-IV): sequencing the most valuable type-strain genomes for metagenomic binning, comparative biology and taxonomic classification.</title>
        <authorList>
            <person name="Goeker M."/>
        </authorList>
    </citation>
    <scope>NUCLEOTIDE SEQUENCE [LARGE SCALE GENOMIC DNA]</scope>
    <source>
        <strain evidence="4 5">DSM 21458</strain>
    </source>
</reference>
<dbReference type="EMBL" id="JACHHG010000001">
    <property type="protein sequence ID" value="MBB6096803.1"/>
    <property type="molecule type" value="Genomic_DNA"/>
</dbReference>
<gene>
    <name evidence="4" type="ORF">HNR42_000215</name>
</gene>
<dbReference type="PANTHER" id="PTHR34580">
    <property type="match status" value="1"/>
</dbReference>
<keyword evidence="5" id="KW-1185">Reference proteome</keyword>
<dbReference type="GO" id="GO:0003700">
    <property type="term" value="F:DNA-binding transcription factor activity"/>
    <property type="evidence" value="ECO:0007669"/>
    <property type="project" value="InterPro"/>
</dbReference>
<name>A0A841HVF1_9DEIO</name>
<dbReference type="InterPro" id="IPR036388">
    <property type="entry name" value="WH-like_DNA-bd_sf"/>
</dbReference>
<dbReference type="PROSITE" id="PS52050">
    <property type="entry name" value="WYL"/>
    <property type="match status" value="1"/>
</dbReference>
<dbReference type="InterPro" id="IPR001034">
    <property type="entry name" value="DeoR_HTH"/>
</dbReference>
<keyword evidence="1" id="KW-0805">Transcription regulation</keyword>
<feature type="domain" description="HTH deoR-type" evidence="3">
    <location>
        <begin position="4"/>
        <end position="62"/>
    </location>
</feature>
<dbReference type="Pfam" id="PF08279">
    <property type="entry name" value="HTH_11"/>
    <property type="match status" value="1"/>
</dbReference>
<dbReference type="PANTHER" id="PTHR34580:SF3">
    <property type="entry name" value="PROTEIN PAFB"/>
    <property type="match status" value="1"/>
</dbReference>
<dbReference type="GO" id="GO:0003677">
    <property type="term" value="F:DNA binding"/>
    <property type="evidence" value="ECO:0007669"/>
    <property type="project" value="UniProtKB-KW"/>
</dbReference>
<dbReference type="PROSITE" id="PS51000">
    <property type="entry name" value="HTH_DEOR_2"/>
    <property type="match status" value="1"/>
</dbReference>
<evidence type="ECO:0000313" key="4">
    <source>
        <dbReference type="EMBL" id="MBB6096803.1"/>
    </source>
</evidence>
<dbReference type="Pfam" id="PF25583">
    <property type="entry name" value="WCX"/>
    <property type="match status" value="1"/>
</dbReference>
<dbReference type="Gene3D" id="1.10.10.10">
    <property type="entry name" value="Winged helix-like DNA-binding domain superfamily/Winged helix DNA-binding domain"/>
    <property type="match status" value="1"/>
</dbReference>
<dbReference type="InterPro" id="IPR051534">
    <property type="entry name" value="CBASS_pafABC_assoc_protein"/>
</dbReference>
<dbReference type="InterPro" id="IPR028349">
    <property type="entry name" value="PafC-like"/>
</dbReference>
<dbReference type="Pfam" id="PF13280">
    <property type="entry name" value="WYL"/>
    <property type="match status" value="1"/>
</dbReference>
<evidence type="ECO:0000256" key="2">
    <source>
        <dbReference type="ARBA" id="ARBA00023163"/>
    </source>
</evidence>
<dbReference type="InterPro" id="IPR036390">
    <property type="entry name" value="WH_DNA-bd_sf"/>
</dbReference>
<dbReference type="PIRSF" id="PIRSF016838">
    <property type="entry name" value="PafC"/>
    <property type="match status" value="1"/>
</dbReference>
<proteinExistence type="predicted"/>